<evidence type="ECO:0000256" key="13">
    <source>
        <dbReference type="SAM" id="Phobius"/>
    </source>
</evidence>
<evidence type="ECO:0000256" key="5">
    <source>
        <dbReference type="ARBA" id="ARBA00022723"/>
    </source>
</evidence>
<accession>A0A396HQ19</accession>
<comment type="caution">
    <text evidence="14">The sequence shown here is derived from an EMBL/GenBank/DDBJ whole genome shotgun (WGS) entry which is preliminary data.</text>
</comment>
<dbReference type="SUPFAM" id="SSF48264">
    <property type="entry name" value="Cytochrome P450"/>
    <property type="match status" value="1"/>
</dbReference>
<dbReference type="EC" id="1.14.13.-" evidence="14"/>
<evidence type="ECO:0000256" key="9">
    <source>
        <dbReference type="ARBA" id="ARBA00023033"/>
    </source>
</evidence>
<organism evidence="14">
    <name type="scientific">Medicago truncatula</name>
    <name type="common">Barrel medic</name>
    <name type="synonym">Medicago tribuloides</name>
    <dbReference type="NCBI Taxonomy" id="3880"/>
    <lineage>
        <taxon>Eukaryota</taxon>
        <taxon>Viridiplantae</taxon>
        <taxon>Streptophyta</taxon>
        <taxon>Embryophyta</taxon>
        <taxon>Tracheophyta</taxon>
        <taxon>Spermatophyta</taxon>
        <taxon>Magnoliopsida</taxon>
        <taxon>eudicotyledons</taxon>
        <taxon>Gunneridae</taxon>
        <taxon>Pentapetalae</taxon>
        <taxon>rosids</taxon>
        <taxon>fabids</taxon>
        <taxon>Fabales</taxon>
        <taxon>Fabaceae</taxon>
        <taxon>Papilionoideae</taxon>
        <taxon>50 kb inversion clade</taxon>
        <taxon>NPAAA clade</taxon>
        <taxon>Hologalegina</taxon>
        <taxon>IRL clade</taxon>
        <taxon>Trifolieae</taxon>
        <taxon>Medicago</taxon>
    </lineage>
</organism>
<dbReference type="AlphaFoldDB" id="A0A396HQ19"/>
<dbReference type="Gramene" id="rna28949">
    <property type="protein sequence ID" value="RHN53974.1"/>
    <property type="gene ID" value="gene28949"/>
</dbReference>
<protein>
    <submittedName>
        <fullName evidence="14">Putative oxidoreductase</fullName>
        <ecNumber evidence="14">1.14.13.-</ecNumber>
    </submittedName>
</protein>
<dbReference type="CDD" id="cd20653">
    <property type="entry name" value="CYP81"/>
    <property type="match status" value="1"/>
</dbReference>
<dbReference type="InterPro" id="IPR050651">
    <property type="entry name" value="Plant_Cytochrome_P450_Monoox"/>
</dbReference>
<sequence length="515" mass="59079">MHSWSYLSQNSSPTNTSTLNMEQNFLLYIIFSFILLITIKLLFFSRRFKKLPPCPPSFPIIGNLHLLKQPIHRYFHDLSQKYGPIFTLKFGSQFVAVVSSASIAEECFTKNDVIFANRLTSIKTKYLGFNNTNIITSSYGDHWRNLRRISSIEILSTHRLNSFSEIRKDENMRLIQKLSENSHKDFTKVELRPLFAELTFNIIMRMVCGKRFYGNESHDAKNFRDVMNEVQQFGLGSNLGDFIPLFRWFDFSGYHKKIKMVGEKMDALFQGLLDDNRNNRKENKNTMIDHLLSLQESQPDYYSDQIIKGLIMSLIFAGTETSATTLEWAMSNLLNHPEVVEKEKIELDNHIGQEHLIEEVEATKLKYLQNIISETLRLHPAAPMLLPHLSTKACTVGGYDVPQNTMLMVNAWAIHRDPNLWADPMSFKPERFEDGHQGDKHGFIPFGMGRRACPGSGLALRTLSLTLGSLIQCFEWKRIGKEGVDMTEGRGTLLPMAIPLEAQCKARPIINKLFS</sequence>
<keyword evidence="4 13" id="KW-0812">Transmembrane</keyword>
<comment type="subcellular location">
    <subcellularLocation>
        <location evidence="1">Membrane</location>
        <topology evidence="1">Single-pass membrane protein</topology>
    </subcellularLocation>
</comment>
<reference evidence="14" key="1">
    <citation type="journal article" date="2018" name="Nat. Plants">
        <title>Whole-genome landscape of Medicago truncatula symbiotic genes.</title>
        <authorList>
            <person name="Pecrix Y."/>
            <person name="Gamas P."/>
            <person name="Carrere S."/>
        </authorList>
    </citation>
    <scope>NUCLEOTIDE SEQUENCE</scope>
    <source>
        <tissue evidence="14">Leaves</tissue>
    </source>
</reference>
<comment type="cofactor">
    <cofactor evidence="11">
        <name>heme</name>
        <dbReference type="ChEBI" id="CHEBI:30413"/>
    </cofactor>
</comment>
<dbReference type="GO" id="GO:0005506">
    <property type="term" value="F:iron ion binding"/>
    <property type="evidence" value="ECO:0007669"/>
    <property type="project" value="InterPro"/>
</dbReference>
<dbReference type="PRINTS" id="PR00385">
    <property type="entry name" value="P450"/>
</dbReference>
<evidence type="ECO:0000313" key="14">
    <source>
        <dbReference type="EMBL" id="RHN53974.1"/>
    </source>
</evidence>
<evidence type="ECO:0000256" key="3">
    <source>
        <dbReference type="ARBA" id="ARBA00022617"/>
    </source>
</evidence>
<evidence type="ECO:0000256" key="10">
    <source>
        <dbReference type="ARBA" id="ARBA00023136"/>
    </source>
</evidence>
<keyword evidence="8 11" id="KW-0408">Iron</keyword>
<dbReference type="GO" id="GO:0020037">
    <property type="term" value="F:heme binding"/>
    <property type="evidence" value="ECO:0007669"/>
    <property type="project" value="InterPro"/>
</dbReference>
<feature type="binding site" description="axial binding residue" evidence="11">
    <location>
        <position position="453"/>
    </location>
    <ligand>
        <name>heme</name>
        <dbReference type="ChEBI" id="CHEBI:30413"/>
    </ligand>
    <ligandPart>
        <name>Fe</name>
        <dbReference type="ChEBI" id="CHEBI:18248"/>
    </ligandPart>
</feature>
<evidence type="ECO:0000256" key="6">
    <source>
        <dbReference type="ARBA" id="ARBA00022989"/>
    </source>
</evidence>
<keyword evidence="10 13" id="KW-0472">Membrane</keyword>
<proteinExistence type="inferred from homology"/>
<dbReference type="InterPro" id="IPR001128">
    <property type="entry name" value="Cyt_P450"/>
</dbReference>
<dbReference type="PRINTS" id="PR00463">
    <property type="entry name" value="EP450I"/>
</dbReference>
<evidence type="ECO:0000256" key="1">
    <source>
        <dbReference type="ARBA" id="ARBA00004167"/>
    </source>
</evidence>
<name>A0A396HQ19_MEDTR</name>
<keyword evidence="3 11" id="KW-0349">Heme</keyword>
<evidence type="ECO:0000256" key="12">
    <source>
        <dbReference type="RuleBase" id="RU000461"/>
    </source>
</evidence>
<dbReference type="InterPro" id="IPR017972">
    <property type="entry name" value="Cyt_P450_CS"/>
</dbReference>
<dbReference type="InterPro" id="IPR036396">
    <property type="entry name" value="Cyt_P450_sf"/>
</dbReference>
<keyword evidence="9 12" id="KW-0503">Monooxygenase</keyword>
<dbReference type="PANTHER" id="PTHR47947">
    <property type="entry name" value="CYTOCHROME P450 82C3-RELATED"/>
    <property type="match status" value="1"/>
</dbReference>
<keyword evidence="7 12" id="KW-0560">Oxidoreductase</keyword>
<dbReference type="EMBL" id="PSQE01000005">
    <property type="protein sequence ID" value="RHN53974.1"/>
    <property type="molecule type" value="Genomic_DNA"/>
</dbReference>
<evidence type="ECO:0000256" key="8">
    <source>
        <dbReference type="ARBA" id="ARBA00023004"/>
    </source>
</evidence>
<dbReference type="FunFam" id="1.10.630.10:FF:000023">
    <property type="entry name" value="Cytochrome P450 family protein"/>
    <property type="match status" value="1"/>
</dbReference>
<evidence type="ECO:0000256" key="4">
    <source>
        <dbReference type="ARBA" id="ARBA00022692"/>
    </source>
</evidence>
<dbReference type="PROSITE" id="PS00086">
    <property type="entry name" value="CYTOCHROME_P450"/>
    <property type="match status" value="1"/>
</dbReference>
<dbReference type="Pfam" id="PF00067">
    <property type="entry name" value="p450"/>
    <property type="match status" value="1"/>
</dbReference>
<dbReference type="Gene3D" id="1.10.630.10">
    <property type="entry name" value="Cytochrome P450"/>
    <property type="match status" value="1"/>
</dbReference>
<dbReference type="InterPro" id="IPR002401">
    <property type="entry name" value="Cyt_P450_E_grp-I"/>
</dbReference>
<evidence type="ECO:0000256" key="7">
    <source>
        <dbReference type="ARBA" id="ARBA00023002"/>
    </source>
</evidence>
<evidence type="ECO:0000256" key="2">
    <source>
        <dbReference type="ARBA" id="ARBA00010617"/>
    </source>
</evidence>
<keyword evidence="6 13" id="KW-1133">Transmembrane helix</keyword>
<dbReference type="GO" id="GO:0016020">
    <property type="term" value="C:membrane"/>
    <property type="evidence" value="ECO:0007669"/>
    <property type="project" value="UniProtKB-SubCell"/>
</dbReference>
<feature type="transmembrane region" description="Helical" evidence="13">
    <location>
        <begin position="25"/>
        <end position="43"/>
    </location>
</feature>
<dbReference type="GO" id="GO:0016705">
    <property type="term" value="F:oxidoreductase activity, acting on paired donors, with incorporation or reduction of molecular oxygen"/>
    <property type="evidence" value="ECO:0007669"/>
    <property type="project" value="InterPro"/>
</dbReference>
<gene>
    <name evidence="14" type="ORF">MtrunA17_Chr5g0401691</name>
</gene>
<dbReference type="Proteomes" id="UP000265566">
    <property type="component" value="Chromosome 5"/>
</dbReference>
<dbReference type="PANTHER" id="PTHR47947:SF24">
    <property type="entry name" value="ISOFLAVONE 2'-HYDROXYLASE-LIKE"/>
    <property type="match status" value="1"/>
</dbReference>
<comment type="similarity">
    <text evidence="2 12">Belongs to the cytochrome P450 family.</text>
</comment>
<dbReference type="GO" id="GO:0004497">
    <property type="term" value="F:monooxygenase activity"/>
    <property type="evidence" value="ECO:0007669"/>
    <property type="project" value="UniProtKB-KW"/>
</dbReference>
<keyword evidence="5 11" id="KW-0479">Metal-binding</keyword>
<evidence type="ECO:0000256" key="11">
    <source>
        <dbReference type="PIRSR" id="PIRSR602401-1"/>
    </source>
</evidence>